<keyword evidence="3" id="KW-1185">Reference proteome</keyword>
<keyword evidence="1" id="KW-0732">Signal</keyword>
<dbReference type="Proteomes" id="UP001480595">
    <property type="component" value="Unassembled WGS sequence"/>
</dbReference>
<dbReference type="PANTHER" id="PTHR36578:SF1">
    <property type="entry name" value="APPLE DOMAIN-CONTAINING PROTEIN"/>
    <property type="match status" value="1"/>
</dbReference>
<dbReference type="PANTHER" id="PTHR36578">
    <property type="entry name" value="CHROMOSOME 15, WHOLE GENOME SHOTGUN SEQUENCE"/>
    <property type="match status" value="1"/>
</dbReference>
<organism evidence="2 3">
    <name type="scientific">Apiospora phragmitis</name>
    <dbReference type="NCBI Taxonomy" id="2905665"/>
    <lineage>
        <taxon>Eukaryota</taxon>
        <taxon>Fungi</taxon>
        <taxon>Dikarya</taxon>
        <taxon>Ascomycota</taxon>
        <taxon>Pezizomycotina</taxon>
        <taxon>Sordariomycetes</taxon>
        <taxon>Xylariomycetidae</taxon>
        <taxon>Amphisphaeriales</taxon>
        <taxon>Apiosporaceae</taxon>
        <taxon>Apiospora</taxon>
    </lineage>
</organism>
<dbReference type="EMBL" id="JAQQWL010000003">
    <property type="protein sequence ID" value="KAK8079327.1"/>
    <property type="molecule type" value="Genomic_DNA"/>
</dbReference>
<feature type="signal peptide" evidence="1">
    <location>
        <begin position="1"/>
        <end position="20"/>
    </location>
</feature>
<dbReference type="RefSeq" id="XP_066720398.1">
    <property type="nucleotide sequence ID" value="XM_066854543.1"/>
</dbReference>
<protein>
    <submittedName>
        <fullName evidence="2">Uncharacterized protein</fullName>
    </submittedName>
</protein>
<evidence type="ECO:0000313" key="2">
    <source>
        <dbReference type="EMBL" id="KAK8079327.1"/>
    </source>
</evidence>
<gene>
    <name evidence="2" type="ORF">PG994_003134</name>
</gene>
<comment type="caution">
    <text evidence="2">The sequence shown here is derived from an EMBL/GenBank/DDBJ whole genome shotgun (WGS) entry which is preliminary data.</text>
</comment>
<evidence type="ECO:0000313" key="3">
    <source>
        <dbReference type="Proteomes" id="UP001480595"/>
    </source>
</evidence>
<proteinExistence type="predicted"/>
<reference evidence="2 3" key="1">
    <citation type="submission" date="2023-01" db="EMBL/GenBank/DDBJ databases">
        <title>Analysis of 21 Apiospora genomes using comparative genomics revels a genus with tremendous synthesis potential of carbohydrate active enzymes and secondary metabolites.</title>
        <authorList>
            <person name="Sorensen T."/>
        </authorList>
    </citation>
    <scope>NUCLEOTIDE SEQUENCE [LARGE SCALE GENOMIC DNA]</scope>
    <source>
        <strain evidence="2 3">CBS 135458</strain>
    </source>
</reference>
<dbReference type="GeneID" id="92087606"/>
<evidence type="ECO:0000256" key="1">
    <source>
        <dbReference type="SAM" id="SignalP"/>
    </source>
</evidence>
<feature type="chain" id="PRO_5047442823" evidence="1">
    <location>
        <begin position="21"/>
        <end position="264"/>
    </location>
</feature>
<accession>A0ABR1W8F3</accession>
<name>A0ABR1W8F3_9PEZI</name>
<sequence>MASSIRLAVSIAALAGGVLGDKINWALLDAAGPATGFVSLTPDMLAADPIADYTDAVSLGSVSIAAPMDCQGQDTYLGQRVYTDGPMSVSRCADDCSAQHAYAKATNDGEKACRFFDTYTIEIAPYGNYSNAVPAGQICSLYTDTWPASYATDRGQWRDQDLYFISNSYAASYAADPSSGNCPVSLTTSTAEPAATSITDGAEIDITTGSTSSTMATVTVTTTEIDTISITEGAETDITMGPTSSTMATVTVTMTETDATPLIQ</sequence>